<comment type="caution">
    <text evidence="1">The sequence shown here is derived from an EMBL/GenBank/DDBJ whole genome shotgun (WGS) entry which is preliminary data.</text>
</comment>
<dbReference type="InterPro" id="IPR018247">
    <property type="entry name" value="EF_Hand_1_Ca_BS"/>
</dbReference>
<keyword evidence="1" id="KW-0067">ATP-binding</keyword>
<reference evidence="1" key="1">
    <citation type="submission" date="2021-01" db="EMBL/GenBank/DDBJ databases">
        <authorList>
            <person name="Zhong Y.L."/>
        </authorList>
    </citation>
    <scope>NUCLEOTIDE SEQUENCE</scope>
    <source>
        <strain evidence="1">KCTC 23302</strain>
    </source>
</reference>
<dbReference type="PROSITE" id="PS00018">
    <property type="entry name" value="EF_HAND_1"/>
    <property type="match status" value="1"/>
</dbReference>
<dbReference type="Gene3D" id="3.40.50.300">
    <property type="entry name" value="P-loop containing nucleotide triphosphate hydrolases"/>
    <property type="match status" value="1"/>
</dbReference>
<name>A0A937DA58_9FLAO</name>
<protein>
    <submittedName>
        <fullName evidence="1">ATP-binding protein</fullName>
    </submittedName>
</protein>
<dbReference type="GO" id="GO:0005524">
    <property type="term" value="F:ATP binding"/>
    <property type="evidence" value="ECO:0007669"/>
    <property type="project" value="UniProtKB-KW"/>
</dbReference>
<dbReference type="PANTHER" id="PTHR34301:SF8">
    <property type="entry name" value="ATPASE DOMAIN-CONTAINING PROTEIN"/>
    <property type="match status" value="1"/>
</dbReference>
<proteinExistence type="predicted"/>
<evidence type="ECO:0000313" key="1">
    <source>
        <dbReference type="EMBL" id="MBL0685690.1"/>
    </source>
</evidence>
<dbReference type="InterPro" id="IPR027417">
    <property type="entry name" value="P-loop_NTPase"/>
</dbReference>
<evidence type="ECO:0000313" key="2">
    <source>
        <dbReference type="Proteomes" id="UP000651057"/>
    </source>
</evidence>
<sequence length="412" mass="46494">MPKINPFKPNHTVPPGMFAGRIEEIRELEKGLWQTKNGFPNNYLITGERGIGKSSLIQLIKYIAQGDIENSYGKKLDFVTVQLVISDRTDLISSVKLIDRILKRELGKIEKVKSFLDSTWEFVQRIKIMDSGIDSAKQNSELDIIIDDFAYSLAQTCKRIIGKQDEAKCKDGIIFFIDEADNACENLHLGYLVKAVTELLVQHECNNIMFVVAGLPVVIEKLSNSHPSSIRIFNHLIIKELSPEDRQRVVESGIKEGNKINEEITTITSKGKNLISTLSEGYPHFIQQFAYSAFDFNSDGEINEDDVTGGAFGKGGALDEIGTRYYHSAYNEQIKSDDYREVLSIMADSMNSWIKKSDIVQKFSGADHTVTDALKALTSRKIILKNPSKRGEYRLQQRGFALWIKLFGARKK</sequence>
<dbReference type="PANTHER" id="PTHR34301">
    <property type="entry name" value="DNA-BINDING PROTEIN-RELATED"/>
    <property type="match status" value="1"/>
</dbReference>
<dbReference type="EMBL" id="JAERQJ010000011">
    <property type="protein sequence ID" value="MBL0685690.1"/>
    <property type="molecule type" value="Genomic_DNA"/>
</dbReference>
<gene>
    <name evidence="1" type="ORF">JJQ60_19315</name>
</gene>
<keyword evidence="1" id="KW-0547">Nucleotide-binding</keyword>
<dbReference type="Proteomes" id="UP000651057">
    <property type="component" value="Unassembled WGS sequence"/>
</dbReference>
<dbReference type="AlphaFoldDB" id="A0A937DA58"/>
<dbReference type="RefSeq" id="WP_201924027.1">
    <property type="nucleotide sequence ID" value="NZ_BAABAX010000026.1"/>
</dbReference>
<keyword evidence="2" id="KW-1185">Reference proteome</keyword>
<organism evidence="1 2">
    <name type="scientific">Aquimarina mytili</name>
    <dbReference type="NCBI Taxonomy" id="874423"/>
    <lineage>
        <taxon>Bacteria</taxon>
        <taxon>Pseudomonadati</taxon>
        <taxon>Bacteroidota</taxon>
        <taxon>Flavobacteriia</taxon>
        <taxon>Flavobacteriales</taxon>
        <taxon>Flavobacteriaceae</taxon>
        <taxon>Aquimarina</taxon>
    </lineage>
</organism>
<dbReference type="SUPFAM" id="SSF52540">
    <property type="entry name" value="P-loop containing nucleoside triphosphate hydrolases"/>
    <property type="match status" value="1"/>
</dbReference>
<accession>A0A937DA58</accession>